<organism evidence="4 5">
    <name type="scientific">Kitasatospora paranensis</name>
    <dbReference type="NCBI Taxonomy" id="258053"/>
    <lineage>
        <taxon>Bacteria</taxon>
        <taxon>Bacillati</taxon>
        <taxon>Actinomycetota</taxon>
        <taxon>Actinomycetes</taxon>
        <taxon>Kitasatosporales</taxon>
        <taxon>Streptomycetaceae</taxon>
        <taxon>Kitasatospora</taxon>
    </lineage>
</organism>
<comment type="caution">
    <text evidence="4">The sequence shown here is derived from an EMBL/GenBank/DDBJ whole genome shotgun (WGS) entry which is preliminary data.</text>
</comment>
<feature type="region of interest" description="Disordered" evidence="2">
    <location>
        <begin position="1"/>
        <end position="29"/>
    </location>
</feature>
<dbReference type="EMBL" id="JBHTAJ010000003">
    <property type="protein sequence ID" value="MFC7178303.1"/>
    <property type="molecule type" value="Genomic_DNA"/>
</dbReference>
<protein>
    <submittedName>
        <fullName evidence="4">ATP-binding protein</fullName>
    </submittedName>
</protein>
<reference evidence="5" key="1">
    <citation type="journal article" date="2019" name="Int. J. Syst. Evol. Microbiol.">
        <title>The Global Catalogue of Microorganisms (GCM) 10K type strain sequencing project: providing services to taxonomists for standard genome sequencing and annotation.</title>
        <authorList>
            <consortium name="The Broad Institute Genomics Platform"/>
            <consortium name="The Broad Institute Genome Sequencing Center for Infectious Disease"/>
            <person name="Wu L."/>
            <person name="Ma J."/>
        </authorList>
    </citation>
    <scope>NUCLEOTIDE SEQUENCE [LARGE SCALE GENOMIC DNA]</scope>
    <source>
        <strain evidence="5">CGMCC 1.12859</strain>
    </source>
</reference>
<keyword evidence="1" id="KW-0808">Transferase</keyword>
<evidence type="ECO:0000313" key="5">
    <source>
        <dbReference type="Proteomes" id="UP001596435"/>
    </source>
</evidence>
<accession>A0ABW2FPW8</accession>
<dbReference type="PANTHER" id="PTHR35526">
    <property type="entry name" value="ANTI-SIGMA-F FACTOR RSBW-RELATED"/>
    <property type="match status" value="1"/>
</dbReference>
<proteinExistence type="predicted"/>
<evidence type="ECO:0000313" key="4">
    <source>
        <dbReference type="EMBL" id="MFC7178303.1"/>
    </source>
</evidence>
<gene>
    <name evidence="4" type="ORF">ACFQMG_01850</name>
</gene>
<evidence type="ECO:0000259" key="3">
    <source>
        <dbReference type="Pfam" id="PF13581"/>
    </source>
</evidence>
<sequence length="162" mass="17214">MPVSSTSRQIETRHDGYDRTDSSGAERRSGRVLAAAERGAWSASASFPPQPANVARARRLTRTALAAWGAAHLSDSAELLMSELVTNALRYGRGAVSIALTLTDGALQISVSDFGRGVPTLRVAAEDETTGRGLALVTALCARWTVTTRLNGKTVSCWLELT</sequence>
<feature type="domain" description="Histidine kinase/HSP90-like ATPase" evidence="3">
    <location>
        <begin position="47"/>
        <end position="155"/>
    </location>
</feature>
<keyword evidence="1" id="KW-0418">Kinase</keyword>
<evidence type="ECO:0000256" key="1">
    <source>
        <dbReference type="ARBA" id="ARBA00022527"/>
    </source>
</evidence>
<dbReference type="RefSeq" id="WP_345707306.1">
    <property type="nucleotide sequence ID" value="NZ_BAABKV010000001.1"/>
</dbReference>
<dbReference type="PANTHER" id="PTHR35526:SF3">
    <property type="entry name" value="ANTI-SIGMA-F FACTOR RSBW"/>
    <property type="match status" value="1"/>
</dbReference>
<dbReference type="CDD" id="cd16936">
    <property type="entry name" value="HATPase_RsbW-like"/>
    <property type="match status" value="1"/>
</dbReference>
<dbReference type="InterPro" id="IPR036890">
    <property type="entry name" value="HATPase_C_sf"/>
</dbReference>
<keyword evidence="1" id="KW-0723">Serine/threonine-protein kinase</keyword>
<dbReference type="InterPro" id="IPR003594">
    <property type="entry name" value="HATPase_dom"/>
</dbReference>
<dbReference type="SUPFAM" id="SSF55874">
    <property type="entry name" value="ATPase domain of HSP90 chaperone/DNA topoisomerase II/histidine kinase"/>
    <property type="match status" value="1"/>
</dbReference>
<name>A0ABW2FPW8_9ACTN</name>
<dbReference type="InterPro" id="IPR050267">
    <property type="entry name" value="Anti-sigma-factor_SerPK"/>
</dbReference>
<evidence type="ECO:0000256" key="2">
    <source>
        <dbReference type="SAM" id="MobiDB-lite"/>
    </source>
</evidence>
<dbReference type="Proteomes" id="UP001596435">
    <property type="component" value="Unassembled WGS sequence"/>
</dbReference>
<keyword evidence="4" id="KW-0067">ATP-binding</keyword>
<keyword evidence="5" id="KW-1185">Reference proteome</keyword>
<keyword evidence="4" id="KW-0547">Nucleotide-binding</keyword>
<dbReference type="Pfam" id="PF13581">
    <property type="entry name" value="HATPase_c_2"/>
    <property type="match status" value="1"/>
</dbReference>
<dbReference type="GO" id="GO:0005524">
    <property type="term" value="F:ATP binding"/>
    <property type="evidence" value="ECO:0007669"/>
    <property type="project" value="UniProtKB-KW"/>
</dbReference>
<dbReference type="Gene3D" id="3.30.565.10">
    <property type="entry name" value="Histidine kinase-like ATPase, C-terminal domain"/>
    <property type="match status" value="1"/>
</dbReference>
<feature type="compositionally biased region" description="Basic and acidic residues" evidence="2">
    <location>
        <begin position="10"/>
        <end position="29"/>
    </location>
</feature>